<organism evidence="1 2">
    <name type="scientific">Ambrosiozyma monospora</name>
    <name type="common">Yeast</name>
    <name type="synonym">Endomycopsis monosporus</name>
    <dbReference type="NCBI Taxonomy" id="43982"/>
    <lineage>
        <taxon>Eukaryota</taxon>
        <taxon>Fungi</taxon>
        <taxon>Dikarya</taxon>
        <taxon>Ascomycota</taxon>
        <taxon>Saccharomycotina</taxon>
        <taxon>Pichiomycetes</taxon>
        <taxon>Pichiales</taxon>
        <taxon>Pichiaceae</taxon>
        <taxon>Ambrosiozyma</taxon>
    </lineage>
</organism>
<protein>
    <submittedName>
        <fullName evidence="1">Unnamed protein product</fullName>
    </submittedName>
</protein>
<evidence type="ECO:0000313" key="1">
    <source>
        <dbReference type="EMBL" id="GMG22181.1"/>
    </source>
</evidence>
<dbReference type="Proteomes" id="UP001165063">
    <property type="component" value="Unassembled WGS sequence"/>
</dbReference>
<evidence type="ECO:0000313" key="2">
    <source>
        <dbReference type="Proteomes" id="UP001165063"/>
    </source>
</evidence>
<dbReference type="OrthoDB" id="187139at2759"/>
<proteinExistence type="predicted"/>
<name>A0A9W6YQK9_AMBMO</name>
<dbReference type="EMBL" id="BSXU01000944">
    <property type="protein sequence ID" value="GMG22181.1"/>
    <property type="molecule type" value="Genomic_DNA"/>
</dbReference>
<keyword evidence="2" id="KW-1185">Reference proteome</keyword>
<accession>A0A9W6YQK9</accession>
<sequence length="78" mass="8375">MYKNEGRTGKYIDVYQNAYGEGYELKPDSASASGYTTSITATAAPSGWTQPALPDWNVGSTGYGLTVSIPVYTPAVMW</sequence>
<comment type="caution">
    <text evidence="1">The sequence shown here is derived from an EMBL/GenBank/DDBJ whole genome shotgun (WGS) entry which is preliminary data.</text>
</comment>
<dbReference type="AlphaFoldDB" id="A0A9W6YQK9"/>
<gene>
    <name evidence="1" type="ORF">Amon01_000255200</name>
</gene>
<reference evidence="1" key="1">
    <citation type="submission" date="2023-04" db="EMBL/GenBank/DDBJ databases">
        <title>Ambrosiozyma monospora NBRC 1965.</title>
        <authorList>
            <person name="Ichikawa N."/>
            <person name="Sato H."/>
            <person name="Tonouchi N."/>
        </authorList>
    </citation>
    <scope>NUCLEOTIDE SEQUENCE</scope>
    <source>
        <strain evidence="1">NBRC 1965</strain>
    </source>
</reference>